<feature type="region of interest" description="Disordered" evidence="1">
    <location>
        <begin position="310"/>
        <end position="420"/>
    </location>
</feature>
<keyword evidence="3" id="KW-1185">Reference proteome</keyword>
<reference evidence="2 3" key="1">
    <citation type="journal article" date="2022" name="Nat. Ecol. Evol.">
        <title>A masculinizing supergene underlies an exaggerated male reproductive morph in a spider.</title>
        <authorList>
            <person name="Hendrickx F."/>
            <person name="De Corte Z."/>
            <person name="Sonet G."/>
            <person name="Van Belleghem S.M."/>
            <person name="Kostlbacher S."/>
            <person name="Vangestel C."/>
        </authorList>
    </citation>
    <scope>NUCLEOTIDE SEQUENCE [LARGE SCALE GENOMIC DNA]</scope>
    <source>
        <strain evidence="2">W744_W776</strain>
    </source>
</reference>
<feature type="compositionally biased region" description="Pro residues" evidence="1">
    <location>
        <begin position="46"/>
        <end position="55"/>
    </location>
</feature>
<dbReference type="EMBL" id="JAFNEN010001510">
    <property type="protein sequence ID" value="KAG8173752.1"/>
    <property type="molecule type" value="Genomic_DNA"/>
</dbReference>
<name>A0AAV6TPK2_9ARAC</name>
<comment type="caution">
    <text evidence="2">The sequence shown here is derived from an EMBL/GenBank/DDBJ whole genome shotgun (WGS) entry which is preliminary data.</text>
</comment>
<feature type="compositionally biased region" description="Basic residues" evidence="1">
    <location>
        <begin position="81"/>
        <end position="91"/>
    </location>
</feature>
<feature type="compositionally biased region" description="Low complexity" evidence="1">
    <location>
        <begin position="132"/>
        <end position="147"/>
    </location>
</feature>
<sequence length="420" mass="45833">MPRSLLALRRGPPLPAPSLPTPSVTLPPPPSKKVFSCHICKAGPFPDTPTSPPPSDGKRHPPSKNAAHPGPRISMLDPHGRPRVKSGKPRSRPPAARSPNNVAQRHTDSQERILGFDHSPNMTGDQDPPPISLTSSSTVSPDVSTPPSTNPPAINEGQLSFPASPASSQDLFVPPPSHSAANKTRGIVRREPATNQTKRVPPPLGNKTNDPASVPTEPPMINDTLHLPSPSPQHLYARRQLPLRPISRFILDCQTDPTPSKVSDHACFKVHPHVNSLDNNLQFRQTCQFSSSTKRGLNNHMAAHKRIMATPNVSLPQKAPNRNRKPRELLTAAPDPCKSRPDMERPPSSPRFCMRPHLQRVQILEDQNDEETIDSPEPRAPRPTPRRQHRSWVPNSTIPPSHDAPANPTPSPSPGGSSQR</sequence>
<organism evidence="2 3">
    <name type="scientific">Oedothorax gibbosus</name>
    <dbReference type="NCBI Taxonomy" id="931172"/>
    <lineage>
        <taxon>Eukaryota</taxon>
        <taxon>Metazoa</taxon>
        <taxon>Ecdysozoa</taxon>
        <taxon>Arthropoda</taxon>
        <taxon>Chelicerata</taxon>
        <taxon>Arachnida</taxon>
        <taxon>Araneae</taxon>
        <taxon>Araneomorphae</taxon>
        <taxon>Entelegynae</taxon>
        <taxon>Araneoidea</taxon>
        <taxon>Linyphiidae</taxon>
        <taxon>Erigoninae</taxon>
        <taxon>Oedothorax</taxon>
    </lineage>
</organism>
<evidence type="ECO:0000313" key="2">
    <source>
        <dbReference type="EMBL" id="KAG8173752.1"/>
    </source>
</evidence>
<evidence type="ECO:0000256" key="1">
    <source>
        <dbReference type="SAM" id="MobiDB-lite"/>
    </source>
</evidence>
<proteinExistence type="predicted"/>
<feature type="compositionally biased region" description="Pro residues" evidence="1">
    <location>
        <begin position="12"/>
        <end position="31"/>
    </location>
</feature>
<protein>
    <submittedName>
        <fullName evidence="2">Uncharacterized protein</fullName>
    </submittedName>
</protein>
<gene>
    <name evidence="2" type="ORF">JTE90_023242</name>
</gene>
<evidence type="ECO:0000313" key="3">
    <source>
        <dbReference type="Proteomes" id="UP000827092"/>
    </source>
</evidence>
<accession>A0AAV6TPK2</accession>
<dbReference type="AlphaFoldDB" id="A0AAV6TPK2"/>
<feature type="compositionally biased region" description="Basic and acidic residues" evidence="1">
    <location>
        <begin position="105"/>
        <end position="115"/>
    </location>
</feature>
<dbReference type="Proteomes" id="UP000827092">
    <property type="component" value="Unassembled WGS sequence"/>
</dbReference>
<feature type="compositionally biased region" description="Low complexity" evidence="1">
    <location>
        <begin position="1"/>
        <end position="11"/>
    </location>
</feature>
<feature type="region of interest" description="Disordered" evidence="1">
    <location>
        <begin position="1"/>
        <end position="223"/>
    </location>
</feature>